<organism evidence="1 2">
    <name type="scientific">Auraticoccus cholistanensis</name>
    <dbReference type="NCBI Taxonomy" id="2656650"/>
    <lineage>
        <taxon>Bacteria</taxon>
        <taxon>Bacillati</taxon>
        <taxon>Actinomycetota</taxon>
        <taxon>Actinomycetes</taxon>
        <taxon>Propionibacteriales</taxon>
        <taxon>Propionibacteriaceae</taxon>
        <taxon>Auraticoccus</taxon>
    </lineage>
</organism>
<proteinExistence type="predicted"/>
<dbReference type="EMBL" id="WPCU01000004">
    <property type="protein sequence ID" value="MVA75391.1"/>
    <property type="molecule type" value="Genomic_DNA"/>
</dbReference>
<name>A0A6A9URR7_9ACTN</name>
<sequence>MPTLRRAARLDPAAVLAALRPVEGSWVAVPPSRELPDLPAVGRWAEALVADVEPGRRSRLREALELTAEPGTREEDPDHPELVQLDGWRDTPTTAYLQVVNPANRRLPELTTSRRVGEQANTTGGRIRTRWVEELPTPAVHEREVDPGDPTLGWLARSSLLVEVRRPGLLALRRVARVDLYGDEATVDELTAGALRRVHDLLHGSGPGR</sequence>
<keyword evidence="2" id="KW-1185">Reference proteome</keyword>
<accession>A0A6A9URR7</accession>
<dbReference type="AlphaFoldDB" id="A0A6A9URR7"/>
<dbReference type="Proteomes" id="UP000435304">
    <property type="component" value="Unassembled WGS sequence"/>
</dbReference>
<gene>
    <name evidence="1" type="ORF">GC722_05005</name>
</gene>
<evidence type="ECO:0000313" key="2">
    <source>
        <dbReference type="Proteomes" id="UP000435304"/>
    </source>
</evidence>
<evidence type="ECO:0000313" key="1">
    <source>
        <dbReference type="EMBL" id="MVA75391.1"/>
    </source>
</evidence>
<dbReference type="RefSeq" id="WP_156608455.1">
    <property type="nucleotide sequence ID" value="NZ_WPCU01000004.1"/>
</dbReference>
<protein>
    <submittedName>
        <fullName evidence="1">Uncharacterized protein</fullName>
    </submittedName>
</protein>
<comment type="caution">
    <text evidence="1">The sequence shown here is derived from an EMBL/GenBank/DDBJ whole genome shotgun (WGS) entry which is preliminary data.</text>
</comment>
<reference evidence="1 2" key="1">
    <citation type="submission" date="2019-12" db="EMBL/GenBank/DDBJ databases">
        <title>Auraticoccus cholistani sp. nov., an actinomycete isolated from soil of Cholistan desert.</title>
        <authorList>
            <person name="Cheema M.T."/>
        </authorList>
    </citation>
    <scope>NUCLEOTIDE SEQUENCE [LARGE SCALE GENOMIC DNA]</scope>
    <source>
        <strain evidence="1 2">F435</strain>
    </source>
</reference>